<dbReference type="PROSITE" id="PS50893">
    <property type="entry name" value="ABC_TRANSPORTER_2"/>
    <property type="match status" value="2"/>
</dbReference>
<keyword evidence="1" id="KW-0677">Repeat</keyword>
<dbReference type="Gene3D" id="3.40.50.300">
    <property type="entry name" value="P-loop containing nucleotide triphosphate hydrolases"/>
    <property type="match status" value="2"/>
</dbReference>
<dbReference type="CDD" id="cd03221">
    <property type="entry name" value="ABCF_EF-3"/>
    <property type="match status" value="1"/>
</dbReference>
<gene>
    <name evidence="6" type="ORF">GCM10009755_21570</name>
</gene>
<dbReference type="InterPro" id="IPR003593">
    <property type="entry name" value="AAA+_ATPase"/>
</dbReference>
<name>A0ABP5EZ53_9MICO</name>
<evidence type="ECO:0000313" key="7">
    <source>
        <dbReference type="Proteomes" id="UP001500755"/>
    </source>
</evidence>
<dbReference type="Pfam" id="PF00005">
    <property type="entry name" value="ABC_tran"/>
    <property type="match status" value="2"/>
</dbReference>
<feature type="region of interest" description="Disordered" evidence="4">
    <location>
        <begin position="294"/>
        <end position="313"/>
    </location>
</feature>
<evidence type="ECO:0000313" key="6">
    <source>
        <dbReference type="EMBL" id="GAA2010209.1"/>
    </source>
</evidence>
<dbReference type="InterPro" id="IPR003439">
    <property type="entry name" value="ABC_transporter-like_ATP-bd"/>
</dbReference>
<evidence type="ECO:0000256" key="4">
    <source>
        <dbReference type="SAM" id="MobiDB-lite"/>
    </source>
</evidence>
<dbReference type="SUPFAM" id="SSF52540">
    <property type="entry name" value="P-loop containing nucleoside triphosphate hydrolases"/>
    <property type="match status" value="2"/>
</dbReference>
<keyword evidence="3 6" id="KW-0067">ATP-binding</keyword>
<keyword evidence="2" id="KW-0547">Nucleotide-binding</keyword>
<evidence type="ECO:0000256" key="2">
    <source>
        <dbReference type="ARBA" id="ARBA00022741"/>
    </source>
</evidence>
<dbReference type="PANTHER" id="PTHR19211:SF14">
    <property type="entry name" value="ATP-BINDING CASSETTE SUB-FAMILY F MEMBER 1"/>
    <property type="match status" value="1"/>
</dbReference>
<evidence type="ECO:0000256" key="3">
    <source>
        <dbReference type="ARBA" id="ARBA00022840"/>
    </source>
</evidence>
<organism evidence="6 7">
    <name type="scientific">Brevibacterium samyangense</name>
    <dbReference type="NCBI Taxonomy" id="366888"/>
    <lineage>
        <taxon>Bacteria</taxon>
        <taxon>Bacillati</taxon>
        <taxon>Actinomycetota</taxon>
        <taxon>Actinomycetes</taxon>
        <taxon>Micrococcales</taxon>
        <taxon>Brevibacteriaceae</taxon>
        <taxon>Brevibacterium</taxon>
    </lineage>
</organism>
<evidence type="ECO:0000259" key="5">
    <source>
        <dbReference type="PROSITE" id="PS50893"/>
    </source>
</evidence>
<dbReference type="Proteomes" id="UP001500755">
    <property type="component" value="Unassembled WGS sequence"/>
</dbReference>
<dbReference type="InterPro" id="IPR027417">
    <property type="entry name" value="P-loop_NTPase"/>
</dbReference>
<dbReference type="SMART" id="SM00382">
    <property type="entry name" value="AAA"/>
    <property type="match status" value="2"/>
</dbReference>
<keyword evidence="7" id="KW-1185">Reference proteome</keyword>
<dbReference type="PANTHER" id="PTHR19211">
    <property type="entry name" value="ATP-BINDING TRANSPORT PROTEIN-RELATED"/>
    <property type="match status" value="1"/>
</dbReference>
<feature type="compositionally biased region" description="Basic and acidic residues" evidence="4">
    <location>
        <begin position="294"/>
        <end position="304"/>
    </location>
</feature>
<reference evidence="7" key="1">
    <citation type="journal article" date="2019" name="Int. J. Syst. Evol. Microbiol.">
        <title>The Global Catalogue of Microorganisms (GCM) 10K type strain sequencing project: providing services to taxonomists for standard genome sequencing and annotation.</title>
        <authorList>
            <consortium name="The Broad Institute Genomics Platform"/>
            <consortium name="The Broad Institute Genome Sequencing Center for Infectious Disease"/>
            <person name="Wu L."/>
            <person name="Ma J."/>
        </authorList>
    </citation>
    <scope>NUCLEOTIDE SEQUENCE [LARGE SCALE GENOMIC DNA]</scope>
    <source>
        <strain evidence="7">JCM 14546</strain>
    </source>
</reference>
<dbReference type="InterPro" id="IPR050611">
    <property type="entry name" value="ABCF"/>
</dbReference>
<dbReference type="GO" id="GO:0005524">
    <property type="term" value="F:ATP binding"/>
    <property type="evidence" value="ECO:0007669"/>
    <property type="project" value="UniProtKB-KW"/>
</dbReference>
<dbReference type="InterPro" id="IPR017871">
    <property type="entry name" value="ABC_transporter-like_CS"/>
</dbReference>
<proteinExistence type="predicted"/>
<dbReference type="PROSITE" id="PS00211">
    <property type="entry name" value="ABC_TRANSPORTER_1"/>
    <property type="match status" value="1"/>
</dbReference>
<protein>
    <submittedName>
        <fullName evidence="6">ATP-binding cassette domain-containing protein</fullName>
    </submittedName>
</protein>
<evidence type="ECO:0000256" key="1">
    <source>
        <dbReference type="ARBA" id="ARBA00022737"/>
    </source>
</evidence>
<sequence length="554" mass="59263">MTHLSHSSTHPAGSAAQIRAEHLTLTRGGRNLLSDLSLVVSARSRLAIVGENGRGKTTLLHALAGELAPEAGTLTRIGTSALARQAMETAPDSTVGDLLAEAMAASRAALAELDAAAAALADDTSPDPADRYAAALERATALDAWDAERRLDVALESLGACTDRSRRLHTLSVGQRYRVRLACVLGVYSDILLLDEPTNHLDAAGLEYLTTRIREHRGGVVLVSHDRALLHDVCEDFLDLDPSADGRPLLYSGGYVAWQEGRARDRARWVQEHEAQVAEHRRLTQSVAEARDRLSTGWRPDKGTGKHQRQSRAPGIVQALNRKREELEAHRITVPTPPLALRFPDLGGFAGRTPDLLEVDDVAVEGRLGGPVSLALAAGEKVLVTGPNGAGKSTLLAVLSGFLDPTSGSRWASAEARIGVIGQEEPRWEAGLTAYEVYERTAAAAVRDGRLHRDEVVGPSTLGLLEAETMRTPARALSQGQQRRLAIASVLALRPNVLLVDEPSNHLSPLLVEELTAALAATGAAVVVATHDRQMLRDLTGWRRAEVTPVGSST</sequence>
<accession>A0ABP5EZ53</accession>
<feature type="domain" description="ABC transporter" evidence="5">
    <location>
        <begin position="351"/>
        <end position="547"/>
    </location>
</feature>
<dbReference type="EMBL" id="BAAANO010000020">
    <property type="protein sequence ID" value="GAA2010209.1"/>
    <property type="molecule type" value="Genomic_DNA"/>
</dbReference>
<comment type="caution">
    <text evidence="6">The sequence shown here is derived from an EMBL/GenBank/DDBJ whole genome shotgun (WGS) entry which is preliminary data.</text>
</comment>
<feature type="domain" description="ABC transporter" evidence="5">
    <location>
        <begin position="18"/>
        <end position="277"/>
    </location>
</feature>
<dbReference type="RefSeq" id="WP_344309587.1">
    <property type="nucleotide sequence ID" value="NZ_BAAANO010000020.1"/>
</dbReference>